<organism evidence="2 3">
    <name type="scientific">Paeniglutamicibacter psychrophenolicus</name>
    <dbReference type="NCBI Taxonomy" id="257454"/>
    <lineage>
        <taxon>Bacteria</taxon>
        <taxon>Bacillati</taxon>
        <taxon>Actinomycetota</taxon>
        <taxon>Actinomycetes</taxon>
        <taxon>Micrococcales</taxon>
        <taxon>Micrococcaceae</taxon>
        <taxon>Paeniglutamicibacter</taxon>
    </lineage>
</organism>
<evidence type="ECO:0008006" key="4">
    <source>
        <dbReference type="Google" id="ProtNLM"/>
    </source>
</evidence>
<protein>
    <recommendedName>
        <fullName evidence="4">S1 motif domain-containing protein</fullName>
    </recommendedName>
</protein>
<keyword evidence="3" id="KW-1185">Reference proteome</keyword>
<feature type="region of interest" description="Disordered" evidence="1">
    <location>
        <begin position="515"/>
        <end position="537"/>
    </location>
</feature>
<dbReference type="RefSeq" id="WP_209910785.1">
    <property type="nucleotide sequence ID" value="NZ_BAAAMI010000029.1"/>
</dbReference>
<accession>A0ABS4WJ06</accession>
<reference evidence="2 3" key="1">
    <citation type="submission" date="2021-03" db="EMBL/GenBank/DDBJ databases">
        <title>Sequencing the genomes of 1000 actinobacteria strains.</title>
        <authorList>
            <person name="Klenk H.-P."/>
        </authorList>
    </citation>
    <scope>NUCLEOTIDE SEQUENCE [LARGE SCALE GENOMIC DNA]</scope>
    <source>
        <strain evidence="2 3">DSM 15454</strain>
    </source>
</reference>
<comment type="caution">
    <text evidence="2">The sequence shown here is derived from an EMBL/GenBank/DDBJ whole genome shotgun (WGS) entry which is preliminary data.</text>
</comment>
<proteinExistence type="predicted"/>
<name>A0ABS4WJ06_9MICC</name>
<evidence type="ECO:0000256" key="1">
    <source>
        <dbReference type="SAM" id="MobiDB-lite"/>
    </source>
</evidence>
<sequence length="582" mass="63271">MGVHRWTRSGEDLALHLMQPRRLHSVVITHSARAEAPGFDARAIHEEVKDWAEVIVVPTGRLTYELRDHLPYGWEVFGTAARVYPTGPGSQGIAPGRPHVVRAGDSIERISNELIDEVLFLPDPRTLVVSASPTPGPGRHAADPVRTVGSPGPASTGTGSHSVLVAGAVAGFRNHGFTAVIALDNGASAQIHSEDIYPHAPLTWMLETGSRLAGALEPGTGRLLIRESLLHPRLLQHYSWNQVIPCLVLEAGPEAAVLVPVPGENITVHRADVSSNDLDDVDSLLAPGQVVAARLVNAGGVRKLVLVDVDDNEPVAMAPALVRGGTPWLVIDRDHVPEPSEPPAAESAAGLPVVPTPERQREALRQALLQIDALKSELKALRQQQAGNAEPELASVLDQLGRYRAEALRLRTLLRNKSEALNQNHRMARRKARTTVEPSASDARDLFTTAEAALRHELYLEWTRRVPANEKAAYPWDPGFIVGPKFAASFYAHGDALRGKTLKALTQLLTGRADRMAAREVHPKRTGPGGDDPQEIRETDGATCWRMSVEIGVAAARRVHYWKLPDGRIELHELVSHDTFDI</sequence>
<gene>
    <name evidence="2" type="ORF">JOF46_004083</name>
</gene>
<evidence type="ECO:0000313" key="3">
    <source>
        <dbReference type="Proteomes" id="UP000766570"/>
    </source>
</evidence>
<dbReference type="EMBL" id="JAGIOE010000001">
    <property type="protein sequence ID" value="MBP2376171.1"/>
    <property type="molecule type" value="Genomic_DNA"/>
</dbReference>
<dbReference type="Proteomes" id="UP000766570">
    <property type="component" value="Unassembled WGS sequence"/>
</dbReference>
<evidence type="ECO:0000313" key="2">
    <source>
        <dbReference type="EMBL" id="MBP2376171.1"/>
    </source>
</evidence>